<dbReference type="PRINTS" id="PR00260">
    <property type="entry name" value="CHEMTRNSDUCR"/>
</dbReference>
<dbReference type="GO" id="GO:0007165">
    <property type="term" value="P:signal transduction"/>
    <property type="evidence" value="ECO:0007669"/>
    <property type="project" value="UniProtKB-KW"/>
</dbReference>
<dbReference type="Proteomes" id="UP000766595">
    <property type="component" value="Unassembled WGS sequence"/>
</dbReference>
<dbReference type="InterPro" id="IPR004090">
    <property type="entry name" value="Chemotax_Me-accpt_rcpt"/>
</dbReference>
<reference evidence="11 12" key="1">
    <citation type="submission" date="2021-06" db="EMBL/GenBank/DDBJ databases">
        <authorList>
            <person name="Grouzdev D.S."/>
            <person name="Koziaeva V."/>
        </authorList>
    </citation>
    <scope>NUCLEOTIDE SEQUENCE [LARGE SCALE GENOMIC DNA]</scope>
    <source>
        <strain evidence="11 12">22</strain>
    </source>
</reference>
<feature type="coiled-coil region" evidence="6">
    <location>
        <begin position="383"/>
        <end position="429"/>
    </location>
</feature>
<keyword evidence="7" id="KW-0812">Transmembrane</keyword>
<dbReference type="PROSITE" id="PS50885">
    <property type="entry name" value="HAMP"/>
    <property type="match status" value="1"/>
</dbReference>
<comment type="subcellular location">
    <subcellularLocation>
        <location evidence="1">Cell inner membrane</location>
        <topology evidence="1">Multi-pass membrane protein</topology>
    </subcellularLocation>
</comment>
<name>A0A947DAY7_9HYPH</name>
<keyword evidence="6" id="KW-0175">Coiled coil</keyword>
<dbReference type="SUPFAM" id="SSF58104">
    <property type="entry name" value="Methyl-accepting chemotaxis protein (MCP) signaling domain"/>
    <property type="match status" value="1"/>
</dbReference>
<dbReference type="PANTHER" id="PTHR32089:SF112">
    <property type="entry name" value="LYSOZYME-LIKE PROTEIN-RELATED"/>
    <property type="match status" value="1"/>
</dbReference>
<feature type="domain" description="Methyl-accepting transducer" evidence="8">
    <location>
        <begin position="433"/>
        <end position="676"/>
    </location>
</feature>
<dbReference type="PANTHER" id="PTHR32089">
    <property type="entry name" value="METHYL-ACCEPTING CHEMOTAXIS PROTEIN MCPB"/>
    <property type="match status" value="1"/>
</dbReference>
<dbReference type="GO" id="GO:0006935">
    <property type="term" value="P:chemotaxis"/>
    <property type="evidence" value="ECO:0007669"/>
    <property type="project" value="InterPro"/>
</dbReference>
<keyword evidence="7" id="KW-1133">Transmembrane helix</keyword>
<keyword evidence="7" id="KW-0472">Membrane</keyword>
<dbReference type="SMART" id="SM00283">
    <property type="entry name" value="MA"/>
    <property type="match status" value="1"/>
</dbReference>
<feature type="domain" description="HAMP" evidence="10">
    <location>
        <begin position="346"/>
        <end position="399"/>
    </location>
</feature>
<dbReference type="Gene3D" id="1.10.287.950">
    <property type="entry name" value="Methyl-accepting chemotaxis protein"/>
    <property type="match status" value="1"/>
</dbReference>
<keyword evidence="12" id="KW-1185">Reference proteome</keyword>
<dbReference type="InterPro" id="IPR003660">
    <property type="entry name" value="HAMP_dom"/>
</dbReference>
<dbReference type="CDD" id="cd06225">
    <property type="entry name" value="HAMP"/>
    <property type="match status" value="1"/>
</dbReference>
<dbReference type="RefSeq" id="WP_261970563.1">
    <property type="nucleotide sequence ID" value="NZ_JAHHZF010000011.1"/>
</dbReference>
<evidence type="ECO:0000259" key="9">
    <source>
        <dbReference type="PROSITE" id="PS50192"/>
    </source>
</evidence>
<accession>A0A947DAY7</accession>
<proteinExistence type="inferred from homology"/>
<dbReference type="EMBL" id="JAHHZF010000011">
    <property type="protein sequence ID" value="MBT9292047.1"/>
    <property type="molecule type" value="Genomic_DNA"/>
</dbReference>
<dbReference type="GO" id="GO:0005886">
    <property type="term" value="C:plasma membrane"/>
    <property type="evidence" value="ECO:0007669"/>
    <property type="project" value="UniProtKB-SubCell"/>
</dbReference>
<comment type="caution">
    <text evidence="11">The sequence shown here is derived from an EMBL/GenBank/DDBJ whole genome shotgun (WGS) entry which is preliminary data.</text>
</comment>
<evidence type="ECO:0000256" key="5">
    <source>
        <dbReference type="PROSITE-ProRule" id="PRU00284"/>
    </source>
</evidence>
<feature type="transmembrane region" description="Helical" evidence="7">
    <location>
        <begin position="12"/>
        <end position="33"/>
    </location>
</feature>
<dbReference type="InterPro" id="IPR004089">
    <property type="entry name" value="MCPsignal_dom"/>
</dbReference>
<evidence type="ECO:0000313" key="12">
    <source>
        <dbReference type="Proteomes" id="UP000766595"/>
    </source>
</evidence>
<dbReference type="GO" id="GO:0004888">
    <property type="term" value="F:transmembrane signaling receptor activity"/>
    <property type="evidence" value="ECO:0007669"/>
    <property type="project" value="InterPro"/>
</dbReference>
<comment type="similarity">
    <text evidence="4">Belongs to the methyl-accepting chemotaxis (MCP) protein family.</text>
</comment>
<sequence length="696" mass="72457">MNGISVGALLRGAFGILAAVLLTFSAVAAWNAWSDLARADRLAKATRASAALFTALHNERLDRPGTQNELLSEQTRTEFSKLTTSSRIAVMNALATALPLLDALDFEGKTKSLPELQRLQSQLAALQAESLAAIAKPKAERRAGLAQDYVAAASALIDLLGKVSVDIAGAVDLDDPFIDRLFTIKQTAWVLRSTAGDGALLLVGGLQNRPVGDDAPIRHREALARSQGLWSILRDLTAGLPADPMLTDALAKVDAGYFEKDFQADERRLLATVASGGKAHLSYDDWNARIVPRLAGIVQVADAALAAALRRSEAKAGEARLWLAIDLAGVALAFLLTGAILLAVSRRVTTPLAAIRDRMAALAGGDLSVEAPYADRQDEIGALSRTMATFRDAMRRAEELRRERTEQEARAAQQRRQELHALAERFESAVGGVVSTVASAATQLQASSRILSDASERTAQESSAVAAATGQASANVTSAAGAAEELSGSVTEIARQVSQSAEIAARAVSEAKQTNAHVEGLARAADRIGSIVGLINSIAGQTNLLALNATIEAARAGEAGRGFAVVAAEVKQLADQTAKATAEIGGQVDAIQASTGATARAIEGIGGTIETMSGIASQIATAVEAQGQATEDIARSVNGVARDTNAVAHGIGSVTTAASESRKASAEVLRASAELGREAEVLRSEVQKFLATVRAA</sequence>
<evidence type="ECO:0000259" key="10">
    <source>
        <dbReference type="PROSITE" id="PS50885"/>
    </source>
</evidence>
<dbReference type="PROSITE" id="PS50111">
    <property type="entry name" value="CHEMOTAXIS_TRANSDUC_2"/>
    <property type="match status" value="1"/>
</dbReference>
<evidence type="ECO:0000256" key="2">
    <source>
        <dbReference type="ARBA" id="ARBA00022519"/>
    </source>
</evidence>
<dbReference type="SMART" id="SM00304">
    <property type="entry name" value="HAMP"/>
    <property type="match status" value="1"/>
</dbReference>
<dbReference type="InterPro" id="IPR000727">
    <property type="entry name" value="T_SNARE_dom"/>
</dbReference>
<dbReference type="PROSITE" id="PS50192">
    <property type="entry name" value="T_SNARE"/>
    <property type="match status" value="1"/>
</dbReference>
<protein>
    <submittedName>
        <fullName evidence="11">HAMP domain-containing protein</fullName>
    </submittedName>
</protein>
<evidence type="ECO:0000256" key="1">
    <source>
        <dbReference type="ARBA" id="ARBA00004429"/>
    </source>
</evidence>
<gene>
    <name evidence="11" type="ORF">KL771_21465</name>
</gene>
<evidence type="ECO:0000259" key="8">
    <source>
        <dbReference type="PROSITE" id="PS50111"/>
    </source>
</evidence>
<feature type="transmembrane region" description="Helical" evidence="7">
    <location>
        <begin position="321"/>
        <end position="344"/>
    </location>
</feature>
<feature type="domain" description="T-SNARE coiled-coil homology" evidence="9">
    <location>
        <begin position="592"/>
        <end position="654"/>
    </location>
</feature>
<dbReference type="Pfam" id="PF00672">
    <property type="entry name" value="HAMP"/>
    <property type="match status" value="1"/>
</dbReference>
<evidence type="ECO:0000313" key="11">
    <source>
        <dbReference type="EMBL" id="MBT9292047.1"/>
    </source>
</evidence>
<dbReference type="Pfam" id="PF00015">
    <property type="entry name" value="MCPsignal"/>
    <property type="match status" value="1"/>
</dbReference>
<dbReference type="AlphaFoldDB" id="A0A947DAY7"/>
<keyword evidence="2" id="KW-1003">Cell membrane</keyword>
<organism evidence="11 12">
    <name type="scientific">Prosthecodimorpha staleyi</name>
    <dbReference type="NCBI Taxonomy" id="2840188"/>
    <lineage>
        <taxon>Bacteria</taxon>
        <taxon>Pseudomonadati</taxon>
        <taxon>Pseudomonadota</taxon>
        <taxon>Alphaproteobacteria</taxon>
        <taxon>Hyphomicrobiales</taxon>
        <taxon>Ancalomicrobiaceae</taxon>
        <taxon>Prosthecodimorpha</taxon>
    </lineage>
</organism>
<evidence type="ECO:0000256" key="4">
    <source>
        <dbReference type="ARBA" id="ARBA00029447"/>
    </source>
</evidence>
<evidence type="ECO:0000256" key="6">
    <source>
        <dbReference type="SAM" id="Coils"/>
    </source>
</evidence>
<keyword evidence="3 5" id="KW-0807">Transducer</keyword>
<keyword evidence="2" id="KW-0997">Cell inner membrane</keyword>
<evidence type="ECO:0000256" key="3">
    <source>
        <dbReference type="ARBA" id="ARBA00023224"/>
    </source>
</evidence>
<evidence type="ECO:0000256" key="7">
    <source>
        <dbReference type="SAM" id="Phobius"/>
    </source>
</evidence>